<evidence type="ECO:0000256" key="7">
    <source>
        <dbReference type="ARBA" id="ARBA00023017"/>
    </source>
</evidence>
<feature type="domain" description="Dynein heavy chain AAA module D4" evidence="16">
    <location>
        <begin position="348"/>
        <end position="548"/>
    </location>
</feature>
<feature type="domain" description="Dynein heavy chain region D6 P-loop" evidence="14">
    <location>
        <begin position="1465"/>
        <end position="1579"/>
    </location>
</feature>
<dbReference type="SUPFAM" id="SSF52540">
    <property type="entry name" value="P-loop containing nucleoside triphosphate hydrolases"/>
    <property type="match status" value="2"/>
</dbReference>
<evidence type="ECO:0000259" key="14">
    <source>
        <dbReference type="Pfam" id="PF03028"/>
    </source>
</evidence>
<dbReference type="InterPro" id="IPR035706">
    <property type="entry name" value="AAA_9"/>
</dbReference>
<dbReference type="InterPro" id="IPR004273">
    <property type="entry name" value="Dynein_heavy_D6_P-loop"/>
</dbReference>
<protein>
    <recommendedName>
        <fullName evidence="20">AAA+ ATPase domain-containing protein</fullName>
    </recommendedName>
</protein>
<keyword evidence="19" id="KW-1185">Reference proteome</keyword>
<dbReference type="PANTHER" id="PTHR10676:SF183">
    <property type="entry name" value="DYNEIN AXONEMAL HEAVY CHAIN 2"/>
    <property type="match status" value="1"/>
</dbReference>
<keyword evidence="8 13" id="KW-0175">Coiled coil</keyword>
<evidence type="ECO:0000256" key="8">
    <source>
        <dbReference type="ARBA" id="ARBA00023054"/>
    </source>
</evidence>
<dbReference type="Pfam" id="PF03028">
    <property type="entry name" value="Dynein_heavy"/>
    <property type="match status" value="1"/>
</dbReference>
<keyword evidence="11" id="KW-0206">Cytoskeleton</keyword>
<evidence type="ECO:0000256" key="10">
    <source>
        <dbReference type="ARBA" id="ARBA00023175"/>
    </source>
</evidence>
<keyword evidence="10" id="KW-0505">Motor protein</keyword>
<dbReference type="GO" id="GO:0051959">
    <property type="term" value="F:dynein light intermediate chain binding"/>
    <property type="evidence" value="ECO:0007669"/>
    <property type="project" value="InterPro"/>
</dbReference>
<feature type="domain" description="Dynein heavy chain coiled coil stalk" evidence="15">
    <location>
        <begin position="650"/>
        <end position="974"/>
    </location>
</feature>
<evidence type="ECO:0000259" key="15">
    <source>
        <dbReference type="Pfam" id="PF12777"/>
    </source>
</evidence>
<dbReference type="GO" id="GO:0008569">
    <property type="term" value="F:minus-end-directed microtubule motor activity"/>
    <property type="evidence" value="ECO:0007669"/>
    <property type="project" value="InterPro"/>
</dbReference>
<dbReference type="PANTHER" id="PTHR10676">
    <property type="entry name" value="DYNEIN HEAVY CHAIN FAMILY PROTEIN"/>
    <property type="match status" value="1"/>
</dbReference>
<feature type="domain" description="Dynein heavy chain ATP-binding dynein motor region" evidence="17">
    <location>
        <begin position="1005"/>
        <end position="1214"/>
    </location>
</feature>
<evidence type="ECO:0000256" key="5">
    <source>
        <dbReference type="ARBA" id="ARBA00022741"/>
    </source>
</evidence>
<keyword evidence="6" id="KW-0067">ATP-binding</keyword>
<dbReference type="GO" id="GO:0005874">
    <property type="term" value="C:microtubule"/>
    <property type="evidence" value="ECO:0007669"/>
    <property type="project" value="UniProtKB-KW"/>
</dbReference>
<dbReference type="GO" id="GO:0030286">
    <property type="term" value="C:dynein complex"/>
    <property type="evidence" value="ECO:0007669"/>
    <property type="project" value="UniProtKB-KW"/>
</dbReference>
<dbReference type="Proteomes" id="UP000075880">
    <property type="component" value="Unassembled WGS sequence"/>
</dbReference>
<dbReference type="InterPro" id="IPR026983">
    <property type="entry name" value="DHC"/>
</dbReference>
<evidence type="ECO:0000256" key="11">
    <source>
        <dbReference type="ARBA" id="ARBA00023212"/>
    </source>
</evidence>
<evidence type="ECO:0000256" key="12">
    <source>
        <dbReference type="ARBA" id="ARBA00023273"/>
    </source>
</evidence>
<keyword evidence="9" id="KW-0969">Cilium</keyword>
<evidence type="ECO:0000256" key="4">
    <source>
        <dbReference type="ARBA" id="ARBA00022701"/>
    </source>
</evidence>
<dbReference type="Gene3D" id="1.20.920.30">
    <property type="match status" value="1"/>
</dbReference>
<dbReference type="InterPro" id="IPR024743">
    <property type="entry name" value="Dynein_HC_stalk"/>
</dbReference>
<evidence type="ECO:0000256" key="2">
    <source>
        <dbReference type="ARBA" id="ARBA00008887"/>
    </source>
</evidence>
<dbReference type="FunFam" id="1.10.8.1220:FF:000001">
    <property type="entry name" value="Dynein axonemal heavy chain 5"/>
    <property type="match status" value="1"/>
</dbReference>
<dbReference type="InterPro" id="IPR027417">
    <property type="entry name" value="P-loop_NTPase"/>
</dbReference>
<sequence length="1593" mass="181428">MAYEFLTKSLMKTGNTAVLLASETPVGKTSLVTTVLSALDPTQWSSMRIALTQRTTPLQMRNRLRCRALKIMKDRLYPEDRKRLVCFIDDLHTVQGNPYAADEFVRGLIERFEWYEEDGASPIHLEQCQLVAALRLQSCSGRFPPAVQSLANKCHLLVMTPMPESELGTIFTSVIRSTVDHQPGIVDAKLGPVVQLLAPATVDFVGRLARNLPPTPSRLRYQFSLKTISAIVNSLRICLGAGISPMNVWQEKGQLLRLWVHECYRETWDRLERVDQRRFYELCNETLAGCFEVTLHGLCPNNQSPIFTDVLREDRDGKNPYEDVRDVHRLIAHVEAKWSEVGGDSSEKLIIHREAVEHATKLLRAVGSGSGIMLMGRPGSGRTVVCQLAARLSSLSFHRMGVRARDEPEAIERAFRKLFQVCQHQRTLVMINLDDMRHGEDGNEPNERLLELLSGMVAGEEWPILFCGGADESERTKIVQITEDVALGGLEWGQVRSNFHLVVCMPLEASAYRIILQRYPPLARDLTVDCMHDWPEATLLEISRKYLLRKVPLNVPIEGPVVDGSGRAAKKTRNRESLIQSTEERLQLATHDLLFRIHYAVQTEATGPIGDRPVIIAPCSWYFELLDTFERVLREKRGELRTLHRKFRIGIERIEDATGKVADLSEELERRQREIALFQEQLDAFLEQIALQTTEADEQTEEVSLKRVKIGAEEVICKQLAAVAEADLERAMPALNAAVSALDSLNKKDMNEIKSYSRPPTKVELVMEAVMILLGHEPTWAEAKRQLGEQKFLDTLKGFDRNSISERTLKTIGAYVRNPELEPEKVGTVSRAAKSLILWVRAIENYGKVYKYVGPKIRKMEDANASLLEKQNELAAAERKLVELSEKLARLRAEYDERMEEKQQLEEAARQMALKLERARTLVDNLAGERVRWLQTRDGLVDGHRRLLGDSLLAAGFLTYLGPVELVARASIVNQWSVDLETQEVPFTGRFSLTAFFYEPNVLIRWHESGLPPDEFSAENATILMHSARTAWIVDPQEEAQRWLLEELGSEVTLVDFDEEICESTVLETFHRHVPLVVENVNQRNVHELDDVFVLQEVASSNCGKCREGKRAHVVFLVSREPLPLPGAIVKRVNQLSFVLGADGLETKMLGLLVGSENPSLEERKVAQQEAILRNKQTLADLEEQILRLLNESQTPLLEDEELYRVLESSRVTFATVSSDLVQAEQARQEIEASREVYRPCAARAALLFLVLGELRRINALYRYSLGWYKGLFLASLERSGRVQQVAERKRRIDEYHTYNVFRNVCRGLFDNDRKLFAFYMCIRLLFAEEAMSAREYHFLVNGARTVDRTEQMENPCHGWLTEAHWDQLTDLDRLPGFHGIVESFAELPEDWHRWYLSPVAERTPLPATWEVNLKMFQKYLIVRCLRMDRIENCIEQFTREQLGAKFVHVAATSSLTDAFRESSPHTPVLLLLRGASNPERSVGRLRRRAHPSTMDGFECISMAEGCLESFVARLKHCIAKESWLYVASCHLSERFLKQLPRVVAFLRQVNPNSKFRLWLDSEPHVALPASVLESCIKLAYEEPKGIKHHMGS</sequence>
<evidence type="ECO:0000256" key="9">
    <source>
        <dbReference type="ARBA" id="ARBA00023069"/>
    </source>
</evidence>
<evidence type="ECO:0000259" key="16">
    <source>
        <dbReference type="Pfam" id="PF12780"/>
    </source>
</evidence>
<evidence type="ECO:0000256" key="1">
    <source>
        <dbReference type="ARBA" id="ARBA00004430"/>
    </source>
</evidence>
<dbReference type="GO" id="GO:0045505">
    <property type="term" value="F:dynein intermediate chain binding"/>
    <property type="evidence" value="ECO:0007669"/>
    <property type="project" value="InterPro"/>
</dbReference>
<comment type="subcellular location">
    <subcellularLocation>
        <location evidence="1">Cytoplasm</location>
        <location evidence="1">Cytoskeleton</location>
        <location evidence="1">Cilium axoneme</location>
    </subcellularLocation>
</comment>
<dbReference type="Pfam" id="PF12781">
    <property type="entry name" value="AAA_9"/>
    <property type="match status" value="1"/>
</dbReference>
<keyword evidence="12" id="KW-0966">Cell projection</keyword>
<evidence type="ECO:0008006" key="20">
    <source>
        <dbReference type="Google" id="ProtNLM"/>
    </source>
</evidence>
<evidence type="ECO:0000259" key="17">
    <source>
        <dbReference type="Pfam" id="PF12781"/>
    </source>
</evidence>
<evidence type="ECO:0000256" key="6">
    <source>
        <dbReference type="ARBA" id="ARBA00022840"/>
    </source>
</evidence>
<dbReference type="GO" id="GO:0005524">
    <property type="term" value="F:ATP binding"/>
    <property type="evidence" value="ECO:0007669"/>
    <property type="project" value="UniProtKB-KW"/>
</dbReference>
<proteinExistence type="inferred from homology"/>
<dbReference type="Gene3D" id="6.10.140.1060">
    <property type="match status" value="1"/>
</dbReference>
<keyword evidence="5" id="KW-0547">Nucleotide-binding</keyword>
<evidence type="ECO:0000256" key="13">
    <source>
        <dbReference type="SAM" id="Coils"/>
    </source>
</evidence>
<dbReference type="Pfam" id="PF12775">
    <property type="entry name" value="AAA_7"/>
    <property type="match status" value="1"/>
</dbReference>
<dbReference type="Gene3D" id="1.10.8.1220">
    <property type="match status" value="1"/>
</dbReference>
<keyword evidence="7" id="KW-0243">Dynein</keyword>
<dbReference type="Gene3D" id="3.40.50.300">
    <property type="entry name" value="P-loop containing nucleotide triphosphate hydrolases"/>
    <property type="match status" value="3"/>
</dbReference>
<dbReference type="GO" id="GO:0097729">
    <property type="term" value="C:9+2 motile cilium"/>
    <property type="evidence" value="ECO:0007669"/>
    <property type="project" value="TreeGrafter"/>
</dbReference>
<dbReference type="Gene3D" id="1.20.920.20">
    <property type="match status" value="1"/>
</dbReference>
<organism evidence="18 19">
    <name type="scientific">Anopheles atroparvus</name>
    <name type="common">European mosquito</name>
    <dbReference type="NCBI Taxonomy" id="41427"/>
    <lineage>
        <taxon>Eukaryota</taxon>
        <taxon>Metazoa</taxon>
        <taxon>Ecdysozoa</taxon>
        <taxon>Arthropoda</taxon>
        <taxon>Hexapoda</taxon>
        <taxon>Insecta</taxon>
        <taxon>Pterygota</taxon>
        <taxon>Neoptera</taxon>
        <taxon>Endopterygota</taxon>
        <taxon>Diptera</taxon>
        <taxon>Nematocera</taxon>
        <taxon>Culicoidea</taxon>
        <taxon>Culicidae</taxon>
        <taxon>Anophelinae</taxon>
        <taxon>Anopheles</taxon>
    </lineage>
</organism>
<feature type="coiled-coil region" evidence="13">
    <location>
        <begin position="857"/>
        <end position="922"/>
    </location>
</feature>
<dbReference type="GO" id="GO:0005930">
    <property type="term" value="C:axoneme"/>
    <property type="evidence" value="ECO:0007669"/>
    <property type="project" value="UniProtKB-SubCell"/>
</dbReference>
<reference evidence="18" key="1">
    <citation type="submission" date="2024-04" db="UniProtKB">
        <authorList>
            <consortium name="EnsemblMetazoa"/>
        </authorList>
    </citation>
    <scope>IDENTIFICATION</scope>
    <source>
        <strain evidence="18">EBRO</strain>
    </source>
</reference>
<dbReference type="Pfam" id="PF12777">
    <property type="entry name" value="MT"/>
    <property type="match status" value="1"/>
</dbReference>
<comment type="similarity">
    <text evidence="2">Belongs to the dynein heavy chain family.</text>
</comment>
<dbReference type="GO" id="GO:0060294">
    <property type="term" value="P:cilium movement involved in cell motility"/>
    <property type="evidence" value="ECO:0007669"/>
    <property type="project" value="TreeGrafter"/>
</dbReference>
<dbReference type="FunFam" id="1.20.920.20:FF:000001">
    <property type="entry name" value="dynein heavy chain 2, axonemal"/>
    <property type="match status" value="1"/>
</dbReference>
<evidence type="ECO:0000313" key="18">
    <source>
        <dbReference type="EnsemblMetazoa" id="ENSAATROPP003187"/>
    </source>
</evidence>
<feature type="coiled-coil region" evidence="13">
    <location>
        <begin position="654"/>
        <end position="688"/>
    </location>
</feature>
<name>A0AAG5CWG0_ANOAO</name>
<keyword evidence="3" id="KW-0963">Cytoplasm</keyword>
<dbReference type="InterPro" id="IPR024317">
    <property type="entry name" value="Dynein_heavy_chain_D4_dom"/>
</dbReference>
<keyword evidence="4" id="KW-0493">Microtubule</keyword>
<accession>A0AAG5CWG0</accession>
<evidence type="ECO:0000256" key="3">
    <source>
        <dbReference type="ARBA" id="ARBA00022490"/>
    </source>
</evidence>
<dbReference type="EnsemblMetazoa" id="ENSAATROPT003320">
    <property type="protein sequence ID" value="ENSAATROPP003187"/>
    <property type="gene ID" value="ENSAATROPG002627"/>
</dbReference>
<dbReference type="Pfam" id="PF12780">
    <property type="entry name" value="AAA_8"/>
    <property type="match status" value="1"/>
</dbReference>
<evidence type="ECO:0000313" key="19">
    <source>
        <dbReference type="Proteomes" id="UP000075880"/>
    </source>
</evidence>